<dbReference type="EMBL" id="AM889285">
    <property type="protein sequence ID" value="CAP57657.1"/>
    <property type="molecule type" value="Genomic_DNA"/>
</dbReference>
<evidence type="ECO:0000313" key="1">
    <source>
        <dbReference type="EMBL" id="CAP57657.1"/>
    </source>
</evidence>
<accession>A9H7L6</accession>
<reference evidence="1 2" key="1">
    <citation type="journal article" date="2009" name="BMC Genomics">
        <title>Complete genome sequence of the sugarcane nitrogen-fixing endophyte Gluconacetobacter diazotrophicus Pal5.</title>
        <authorList>
            <person name="Bertalan M."/>
            <person name="Albano R."/>
            <person name="Padua V."/>
            <person name="Rouws L."/>
            <person name="Rojas C."/>
            <person name="Hemerly A."/>
            <person name="Teixeira K."/>
            <person name="Schwab S."/>
            <person name="Araujo J."/>
            <person name="Oliveira A."/>
            <person name="Franca L."/>
            <person name="Magalhaes V."/>
            <person name="Alqueres S."/>
            <person name="Cardoso A."/>
            <person name="Almeida W."/>
            <person name="Loureiro M.M."/>
            <person name="Nogueira E."/>
            <person name="Cidade D."/>
            <person name="Oliveira D."/>
            <person name="Simao T."/>
            <person name="Macedo J."/>
            <person name="Valadao A."/>
            <person name="Dreschsel M."/>
            <person name="Freitas F."/>
            <person name="Vidal M."/>
            <person name="Guedes H."/>
            <person name="Rodrigues E."/>
            <person name="Meneses C."/>
            <person name="Brioso P."/>
            <person name="Pozzer L."/>
            <person name="Figueiredo D."/>
            <person name="Montano H."/>
            <person name="Junior J."/>
            <person name="Filho G."/>
            <person name="Flores V."/>
            <person name="Ferreira B."/>
            <person name="Branco A."/>
            <person name="Gonzalez P."/>
            <person name="Guillobel H."/>
            <person name="Lemos M."/>
            <person name="Seibel L."/>
            <person name="Macedo J."/>
            <person name="Alves-Ferreira M."/>
            <person name="Sachetto-Martins G."/>
            <person name="Coelho A."/>
            <person name="Santos E."/>
            <person name="Amaral G."/>
            <person name="Neves A."/>
            <person name="Pacheco A.B."/>
            <person name="Carvalho D."/>
            <person name="Lery L."/>
            <person name="Bisch P."/>
            <person name="Rossle S.C."/>
            <person name="Urmenyi T."/>
            <person name="Kruger W.V."/>
            <person name="Martins O."/>
            <person name="Baldani J.I."/>
            <person name="Ferreira P.C."/>
        </authorList>
    </citation>
    <scope>NUCLEOTIDE SEQUENCE [LARGE SCALE GENOMIC DNA]</scope>
    <source>
        <strain evidence="2">ATCC 49037 / DSM 5601 / CCUG 37298 / CIP 103539 / LMG 7603 / PAl5</strain>
    </source>
</reference>
<sequence>MIFAIVATAVDTEKYYDTIRGTAVSMGMIGPDASEARQRL</sequence>
<organism evidence="1 2">
    <name type="scientific">Gluconacetobacter diazotrophicus (strain ATCC 49037 / DSM 5601 / CCUG 37298 / CIP 103539 / LMG 7603 / PAl5)</name>
    <dbReference type="NCBI Taxonomy" id="272568"/>
    <lineage>
        <taxon>Bacteria</taxon>
        <taxon>Pseudomonadati</taxon>
        <taxon>Pseudomonadota</taxon>
        <taxon>Alphaproteobacteria</taxon>
        <taxon>Acetobacterales</taxon>
        <taxon>Acetobacteraceae</taxon>
        <taxon>Gluconacetobacter</taxon>
    </lineage>
</organism>
<evidence type="ECO:0000313" key="2">
    <source>
        <dbReference type="Proteomes" id="UP000001176"/>
    </source>
</evidence>
<dbReference type="Proteomes" id="UP000001176">
    <property type="component" value="Chromosome"/>
</dbReference>
<gene>
    <name evidence="1" type="ordered locus">GDI3714</name>
</gene>
<proteinExistence type="predicted"/>
<protein>
    <submittedName>
        <fullName evidence="1">Uncharacterized protein</fullName>
    </submittedName>
</protein>
<name>A9H7L6_GLUDA</name>
<keyword evidence="2" id="KW-1185">Reference proteome</keyword>
<dbReference type="AlphaFoldDB" id="A9H7L6"/>
<dbReference type="KEGG" id="gdi:GDI3714"/>